<evidence type="ECO:0000313" key="2">
    <source>
        <dbReference type="EMBL" id="EFJ39827.1"/>
    </source>
</evidence>
<dbReference type="OrthoDB" id="27226at2759"/>
<dbReference type="PANTHER" id="PTHR46986:SF1">
    <property type="entry name" value="ENDORIBONUCLEASE YBEY, CHLOROPLASTIC"/>
    <property type="match status" value="1"/>
</dbReference>
<feature type="compositionally biased region" description="Gly residues" evidence="1">
    <location>
        <begin position="1"/>
        <end position="19"/>
    </location>
</feature>
<dbReference type="Pfam" id="PF08282">
    <property type="entry name" value="Hydrolase_3"/>
    <property type="match status" value="2"/>
</dbReference>
<evidence type="ECO:0000313" key="3">
    <source>
        <dbReference type="Proteomes" id="UP000001058"/>
    </source>
</evidence>
<accession>D8UKC5</accession>
<dbReference type="Gene3D" id="3.30.1240.10">
    <property type="match status" value="1"/>
</dbReference>
<organism evidence="3">
    <name type="scientific">Volvox carteri f. nagariensis</name>
    <dbReference type="NCBI Taxonomy" id="3068"/>
    <lineage>
        <taxon>Eukaryota</taxon>
        <taxon>Viridiplantae</taxon>
        <taxon>Chlorophyta</taxon>
        <taxon>core chlorophytes</taxon>
        <taxon>Chlorophyceae</taxon>
        <taxon>CS clade</taxon>
        <taxon>Chlamydomonadales</taxon>
        <taxon>Volvocaceae</taxon>
        <taxon>Volvox</taxon>
    </lineage>
</organism>
<dbReference type="EMBL" id="GL378442">
    <property type="protein sequence ID" value="EFJ39827.1"/>
    <property type="molecule type" value="Genomic_DNA"/>
</dbReference>
<dbReference type="InterPro" id="IPR036412">
    <property type="entry name" value="HAD-like_sf"/>
</dbReference>
<name>D8UKC5_VOLCA</name>
<dbReference type="eggNOG" id="ENOG502QUN8">
    <property type="taxonomic scope" value="Eukaryota"/>
</dbReference>
<dbReference type="AlphaFoldDB" id="D8UKC5"/>
<dbReference type="RefSeq" id="XP_002959099.1">
    <property type="nucleotide sequence ID" value="XM_002959053.1"/>
</dbReference>
<dbReference type="Gene3D" id="3.40.50.1000">
    <property type="entry name" value="HAD superfamily/HAD-like"/>
    <property type="match status" value="2"/>
</dbReference>
<dbReference type="GO" id="GO:0004222">
    <property type="term" value="F:metalloendopeptidase activity"/>
    <property type="evidence" value="ECO:0007669"/>
    <property type="project" value="InterPro"/>
</dbReference>
<dbReference type="STRING" id="3068.D8UKC5"/>
<feature type="region of interest" description="Disordered" evidence="1">
    <location>
        <begin position="54"/>
        <end position="97"/>
    </location>
</feature>
<dbReference type="InterPro" id="IPR002036">
    <property type="entry name" value="YbeY"/>
</dbReference>
<keyword evidence="3" id="KW-1185">Reference proteome</keyword>
<evidence type="ECO:0000256" key="1">
    <source>
        <dbReference type="SAM" id="MobiDB-lite"/>
    </source>
</evidence>
<dbReference type="SUPFAM" id="SSF56784">
    <property type="entry name" value="HAD-like"/>
    <property type="match status" value="1"/>
</dbReference>
<feature type="compositionally biased region" description="Low complexity" evidence="1">
    <location>
        <begin position="54"/>
        <end position="63"/>
    </location>
</feature>
<dbReference type="InParanoid" id="D8UKC5"/>
<dbReference type="KEGG" id="vcn:VOLCADRAFT_100503"/>
<feature type="region of interest" description="Disordered" evidence="1">
    <location>
        <begin position="1"/>
        <end position="25"/>
    </location>
</feature>
<feature type="non-terminal residue" evidence="2">
    <location>
        <position position="1"/>
    </location>
</feature>
<gene>
    <name evidence="2" type="ORF">VOLCADRAFT_100503</name>
</gene>
<proteinExistence type="predicted"/>
<protein>
    <recommendedName>
        <fullName evidence="4">Haloacid dehalogenase-like hydrolase</fullName>
    </recommendedName>
</protein>
<evidence type="ECO:0008006" key="4">
    <source>
        <dbReference type="Google" id="ProtNLM"/>
    </source>
</evidence>
<dbReference type="InterPro" id="IPR023214">
    <property type="entry name" value="HAD_sf"/>
</dbReference>
<reference evidence="2 3" key="1">
    <citation type="journal article" date="2010" name="Science">
        <title>Genomic analysis of organismal complexity in the multicellular green alga Volvox carteri.</title>
        <authorList>
            <person name="Prochnik S.E."/>
            <person name="Umen J."/>
            <person name="Nedelcu A.M."/>
            <person name="Hallmann A."/>
            <person name="Miller S.M."/>
            <person name="Nishii I."/>
            <person name="Ferris P."/>
            <person name="Kuo A."/>
            <person name="Mitros T."/>
            <person name="Fritz-Laylin L.K."/>
            <person name="Hellsten U."/>
            <person name="Chapman J."/>
            <person name="Simakov O."/>
            <person name="Rensing S.A."/>
            <person name="Terry A."/>
            <person name="Pangilinan J."/>
            <person name="Kapitonov V."/>
            <person name="Jurka J."/>
            <person name="Salamov A."/>
            <person name="Shapiro H."/>
            <person name="Schmutz J."/>
            <person name="Grimwood J."/>
            <person name="Lindquist E."/>
            <person name="Lucas S."/>
            <person name="Grigoriev I.V."/>
            <person name="Schmitt R."/>
            <person name="Kirk D."/>
            <person name="Rokhsar D.S."/>
        </authorList>
    </citation>
    <scope>NUCLEOTIDE SEQUENCE [LARGE SCALE GENOMIC DNA]</scope>
    <source>
        <strain evidence="3">f. Nagariensis / Eve</strain>
    </source>
</reference>
<dbReference type="PANTHER" id="PTHR46986">
    <property type="entry name" value="ENDORIBONUCLEASE YBEY, CHLOROPLASTIC"/>
    <property type="match status" value="1"/>
</dbReference>
<dbReference type="GO" id="GO:0006364">
    <property type="term" value="P:rRNA processing"/>
    <property type="evidence" value="ECO:0007669"/>
    <property type="project" value="InterPro"/>
</dbReference>
<sequence length="337" mass="33125">CSAVAGGGGGGSGNAGGGADVTAPFPTSAVTATASTTASRATAAAANAAVATDRGIDSASRSSSGGGNGDGAASAGSTTASGLSYTGSDTRSLPRRPRTREVAIVALDLDGTLLDSRSRILPSSAAAIRAAVAAGVLVVAATGKARPAALAAAASAGGEGGEGFSTCRGVSLCAFLGDTCATPQLTNDIRELHTTYYEPLAEVVQSAASLLTGPPVRKLLFMTDPSTVTQELLPYWTKELEGSGAQVLQAVPNMLEIVPSGINKWAGVRRLLDHLDLPPSALMAVGDGGNDLEMVAGAGLGVAMGNAVPAVRAAAAAVVAGHNEGGVAEAFERFVLP</sequence>
<feature type="compositionally biased region" description="Low complexity" evidence="1">
    <location>
        <begin position="71"/>
        <end position="88"/>
    </location>
</feature>
<dbReference type="Proteomes" id="UP000001058">
    <property type="component" value="Unassembled WGS sequence"/>
</dbReference>
<dbReference type="GeneID" id="9625928"/>